<keyword evidence="6 7" id="KW-0472">Membrane</keyword>
<evidence type="ECO:0000256" key="1">
    <source>
        <dbReference type="ARBA" id="ARBA00004429"/>
    </source>
</evidence>
<feature type="transmembrane region" description="Helical" evidence="7">
    <location>
        <begin position="56"/>
        <end position="80"/>
    </location>
</feature>
<dbReference type="GO" id="GO:0015297">
    <property type="term" value="F:antiporter activity"/>
    <property type="evidence" value="ECO:0007669"/>
    <property type="project" value="InterPro"/>
</dbReference>
<dbReference type="PIRSF" id="PIRSF006603">
    <property type="entry name" value="DinF"/>
    <property type="match status" value="1"/>
</dbReference>
<reference evidence="8 9" key="1">
    <citation type="submission" date="2019-09" db="EMBL/GenBank/DDBJ databases">
        <title>Genome sequence of Rhodovastum atsumiense, a diverse member of the Acetobacteraceae family of non-sulfur purple photosynthetic bacteria.</title>
        <authorList>
            <person name="Meyer T."/>
            <person name="Kyndt J."/>
        </authorList>
    </citation>
    <scope>NUCLEOTIDE SEQUENCE [LARGE SCALE GENOMIC DNA]</scope>
    <source>
        <strain evidence="8 9">DSM 21279</strain>
    </source>
</reference>
<name>A0A5M6IQU3_9PROT</name>
<feature type="transmembrane region" description="Helical" evidence="7">
    <location>
        <begin position="101"/>
        <end position="124"/>
    </location>
</feature>
<feature type="transmembrane region" description="Helical" evidence="7">
    <location>
        <begin position="395"/>
        <end position="415"/>
    </location>
</feature>
<feature type="transmembrane region" description="Helical" evidence="7">
    <location>
        <begin position="359"/>
        <end position="383"/>
    </location>
</feature>
<keyword evidence="5 7" id="KW-1133">Transmembrane helix</keyword>
<sequence length="486" mass="49457">MRDPGAPMAGVAPRFVTGPTMHHVVVMAGTGAIGLVAVFAVDLVNLFYISRLGDRAIAAAVGFAGVVGFFQISLTIGLAIGASATVSRALGAGAVAEARHLASVSTLLSVILCAVIGLGTVALLGPILDLLGASGETRRLATSFLTISAPSLPLMGVGMCLSGVLRSAGDPRRAMNTTLLAAVATAAVDPVLIFGLGLGLEGAAISLVISRLILAGAAWHGVARRHGLLGKVVPGRLGSDLRAILGVALPAMATNIATPVGAAYVTYSMATFGPEAVAGLATIDRISPVAFGLVYALSGAVGPILAQNHGAHRPDRVRRTLRDSLVFALAAVCGAWVVLALGQGLIVRAFSAEGITAELVRLFCSVLAFSFMFTGSLFVANAAFNNLGHPLLSTLFNWGRATLGTIPFVTLGARFGPEGVLVGQALGSVAFGIAAVIVAFRVLPRPEVAEPRPGHTLCFPGGTGVVALAAMAVRPLRRWEHRSGNG</sequence>
<comment type="subcellular location">
    <subcellularLocation>
        <location evidence="1">Cell inner membrane</location>
        <topology evidence="1">Multi-pass membrane protein</topology>
    </subcellularLocation>
</comment>
<dbReference type="InterPro" id="IPR048279">
    <property type="entry name" value="MdtK-like"/>
</dbReference>
<evidence type="ECO:0000256" key="7">
    <source>
        <dbReference type="SAM" id="Phobius"/>
    </source>
</evidence>
<dbReference type="OrthoDB" id="9806302at2"/>
<proteinExistence type="predicted"/>
<feature type="transmembrane region" description="Helical" evidence="7">
    <location>
        <begin position="24"/>
        <end position="50"/>
    </location>
</feature>
<feature type="transmembrane region" description="Helical" evidence="7">
    <location>
        <begin position="203"/>
        <end position="222"/>
    </location>
</feature>
<gene>
    <name evidence="8" type="ORF">F1189_18525</name>
</gene>
<evidence type="ECO:0000256" key="2">
    <source>
        <dbReference type="ARBA" id="ARBA00022448"/>
    </source>
</evidence>
<keyword evidence="9" id="KW-1185">Reference proteome</keyword>
<evidence type="ECO:0000313" key="8">
    <source>
        <dbReference type="EMBL" id="KAA5610646.1"/>
    </source>
</evidence>
<evidence type="ECO:0000256" key="6">
    <source>
        <dbReference type="ARBA" id="ARBA00023136"/>
    </source>
</evidence>
<dbReference type="InterPro" id="IPR052031">
    <property type="entry name" value="Membrane_Transporter-Flippase"/>
</dbReference>
<dbReference type="AlphaFoldDB" id="A0A5M6IQU3"/>
<keyword evidence="3" id="KW-1003">Cell membrane</keyword>
<dbReference type="Proteomes" id="UP000325255">
    <property type="component" value="Unassembled WGS sequence"/>
</dbReference>
<accession>A0A5M6IQU3</accession>
<dbReference type="EMBL" id="VWPK01000030">
    <property type="protein sequence ID" value="KAA5610646.1"/>
    <property type="molecule type" value="Genomic_DNA"/>
</dbReference>
<dbReference type="InterPro" id="IPR002528">
    <property type="entry name" value="MATE_fam"/>
</dbReference>
<evidence type="ECO:0000256" key="4">
    <source>
        <dbReference type="ARBA" id="ARBA00022692"/>
    </source>
</evidence>
<keyword evidence="4 7" id="KW-0812">Transmembrane</keyword>
<evidence type="ECO:0000256" key="5">
    <source>
        <dbReference type="ARBA" id="ARBA00022989"/>
    </source>
</evidence>
<evidence type="ECO:0000256" key="3">
    <source>
        <dbReference type="ARBA" id="ARBA00022475"/>
    </source>
</evidence>
<dbReference type="GO" id="GO:0005886">
    <property type="term" value="C:plasma membrane"/>
    <property type="evidence" value="ECO:0007669"/>
    <property type="project" value="UniProtKB-SubCell"/>
</dbReference>
<feature type="transmembrane region" description="Helical" evidence="7">
    <location>
        <begin position="144"/>
        <end position="165"/>
    </location>
</feature>
<protein>
    <submittedName>
        <fullName evidence="8">Multidrug transporter</fullName>
    </submittedName>
</protein>
<dbReference type="GO" id="GO:0042910">
    <property type="term" value="F:xenobiotic transmembrane transporter activity"/>
    <property type="evidence" value="ECO:0007669"/>
    <property type="project" value="InterPro"/>
</dbReference>
<feature type="transmembrane region" description="Helical" evidence="7">
    <location>
        <begin position="286"/>
        <end position="305"/>
    </location>
</feature>
<feature type="transmembrane region" description="Helical" evidence="7">
    <location>
        <begin position="243"/>
        <end position="266"/>
    </location>
</feature>
<comment type="caution">
    <text evidence="8">The sequence shown here is derived from an EMBL/GenBank/DDBJ whole genome shotgun (WGS) entry which is preliminary data.</text>
</comment>
<dbReference type="Pfam" id="PF01554">
    <property type="entry name" value="MatE"/>
    <property type="match status" value="2"/>
</dbReference>
<dbReference type="PANTHER" id="PTHR43549">
    <property type="entry name" value="MULTIDRUG RESISTANCE PROTEIN YPNP-RELATED"/>
    <property type="match status" value="1"/>
</dbReference>
<feature type="transmembrane region" description="Helical" evidence="7">
    <location>
        <begin position="421"/>
        <end position="443"/>
    </location>
</feature>
<feature type="transmembrane region" description="Helical" evidence="7">
    <location>
        <begin position="177"/>
        <end position="197"/>
    </location>
</feature>
<dbReference type="PANTHER" id="PTHR43549:SF3">
    <property type="entry name" value="MULTIDRUG RESISTANCE PROTEIN YPNP-RELATED"/>
    <property type="match status" value="1"/>
</dbReference>
<feature type="transmembrane region" description="Helical" evidence="7">
    <location>
        <begin position="325"/>
        <end position="347"/>
    </location>
</feature>
<evidence type="ECO:0000313" key="9">
    <source>
        <dbReference type="Proteomes" id="UP000325255"/>
    </source>
</evidence>
<keyword evidence="2" id="KW-0813">Transport</keyword>
<organism evidence="8 9">
    <name type="scientific">Rhodovastum atsumiense</name>
    <dbReference type="NCBI Taxonomy" id="504468"/>
    <lineage>
        <taxon>Bacteria</taxon>
        <taxon>Pseudomonadati</taxon>
        <taxon>Pseudomonadota</taxon>
        <taxon>Alphaproteobacteria</taxon>
        <taxon>Acetobacterales</taxon>
        <taxon>Acetobacteraceae</taxon>
        <taxon>Rhodovastum</taxon>
    </lineage>
</organism>